<reference evidence="2" key="1">
    <citation type="submission" date="2020-10" db="EMBL/GenBank/DDBJ databases">
        <authorList>
            <person name="Han B."/>
            <person name="Lu T."/>
            <person name="Zhao Q."/>
            <person name="Huang X."/>
            <person name="Zhao Y."/>
        </authorList>
    </citation>
    <scope>NUCLEOTIDE SEQUENCE</scope>
</reference>
<name>A0A811MAM6_9POAL</name>
<accession>A0A811MAM6</accession>
<dbReference type="PANTHER" id="PTHR34271:SF1">
    <property type="entry name" value="NUCLEOLAR HISTONE METHYLTRANSFERASE-RELATED PROTEIN"/>
    <property type="match status" value="1"/>
</dbReference>
<organism evidence="2 3">
    <name type="scientific">Miscanthus lutarioriparius</name>
    <dbReference type="NCBI Taxonomy" id="422564"/>
    <lineage>
        <taxon>Eukaryota</taxon>
        <taxon>Viridiplantae</taxon>
        <taxon>Streptophyta</taxon>
        <taxon>Embryophyta</taxon>
        <taxon>Tracheophyta</taxon>
        <taxon>Spermatophyta</taxon>
        <taxon>Magnoliopsida</taxon>
        <taxon>Liliopsida</taxon>
        <taxon>Poales</taxon>
        <taxon>Poaceae</taxon>
        <taxon>PACMAD clade</taxon>
        <taxon>Panicoideae</taxon>
        <taxon>Andropogonodae</taxon>
        <taxon>Andropogoneae</taxon>
        <taxon>Saccharinae</taxon>
        <taxon>Miscanthus</taxon>
    </lineage>
</organism>
<dbReference type="Proteomes" id="UP000604825">
    <property type="component" value="Unassembled WGS sequence"/>
</dbReference>
<feature type="domain" description="WIYLD" evidence="1">
    <location>
        <begin position="65"/>
        <end position="98"/>
    </location>
</feature>
<gene>
    <name evidence="2" type="ORF">NCGR_LOCUS3585</name>
</gene>
<keyword evidence="3" id="KW-1185">Reference proteome</keyword>
<dbReference type="InterPro" id="IPR018848">
    <property type="entry name" value="WIYLD_domain"/>
</dbReference>
<comment type="caution">
    <text evidence="2">The sequence shown here is derived from an EMBL/GenBank/DDBJ whole genome shotgun (WGS) entry which is preliminary data.</text>
</comment>
<evidence type="ECO:0000313" key="3">
    <source>
        <dbReference type="Proteomes" id="UP000604825"/>
    </source>
</evidence>
<evidence type="ECO:0000313" key="2">
    <source>
        <dbReference type="EMBL" id="CAD6205817.1"/>
    </source>
</evidence>
<evidence type="ECO:0000259" key="1">
    <source>
        <dbReference type="Pfam" id="PF10440"/>
    </source>
</evidence>
<protein>
    <recommendedName>
        <fullName evidence="1">WIYLD domain-containing protein</fullName>
    </recommendedName>
</protein>
<dbReference type="AlphaFoldDB" id="A0A811MAM6"/>
<dbReference type="PANTHER" id="PTHR34271">
    <property type="entry name" value="NUCLEOLAR HISTONE METHYLTRANSFERASE-RELATED PROTEIN"/>
    <property type="match status" value="1"/>
</dbReference>
<dbReference type="EMBL" id="CAJGYO010000001">
    <property type="protein sequence ID" value="CAD6205817.1"/>
    <property type="molecule type" value="Genomic_DNA"/>
</dbReference>
<sequence length="122" mass="14110">MHRPSTQHDTFYHFCLALRLNRPTLYIPRDSLYSQSELGAFKVFTPTAISMGTAAADAMRRPRPKRVKRRVDATIDHLAQYGFAEPQIRNIINNLLQVRPHHMLYVSIANLDLGYYLNKQPT</sequence>
<proteinExistence type="predicted"/>
<dbReference type="Pfam" id="PF10440">
    <property type="entry name" value="WIYLD"/>
    <property type="match status" value="1"/>
</dbReference>